<evidence type="ECO:0000313" key="1">
    <source>
        <dbReference type="EMBL" id="KAF5315716.1"/>
    </source>
</evidence>
<sequence length="339" mass="36740">MNTTVKKILVIGGNGFIVCRAALLKGIEVTSISSSGKPYRTPKGHSPAWTTKVIEEAYLLHVDWQKGDALNPTTFAHLFPEVGGVVHTLGTLLEDGAYKEAIRTGDVPAFLKSLIGIGKDSNPLRKRGTNNGVERGSYETLNRDSGMWPTVRVCEEFINSSPNGTDSPDVPRPFVYLSAEDIFRPVIPAGYIQTKREAERRIEEMMAHHPSYRGVYIRPSLVYHAHLRPLTTPIATLLDLSAVIHKKVPRTLPTPSSILRSIGQTSTSASESGLSSPLDSIANALTLPPIHVDQVAAAVVAALDSSSGVQGVVGVHRMRELIGWKADDDKTEELHSAIS</sequence>
<evidence type="ECO:0008006" key="3">
    <source>
        <dbReference type="Google" id="ProtNLM"/>
    </source>
</evidence>
<dbReference type="PANTHER" id="PTHR12126">
    <property type="entry name" value="NADH-UBIQUINONE OXIDOREDUCTASE 39 KDA SUBUNIT-RELATED"/>
    <property type="match status" value="1"/>
</dbReference>
<organism evidence="1 2">
    <name type="scientific">Ephemerocybe angulata</name>
    <dbReference type="NCBI Taxonomy" id="980116"/>
    <lineage>
        <taxon>Eukaryota</taxon>
        <taxon>Fungi</taxon>
        <taxon>Dikarya</taxon>
        <taxon>Basidiomycota</taxon>
        <taxon>Agaricomycotina</taxon>
        <taxon>Agaricomycetes</taxon>
        <taxon>Agaricomycetidae</taxon>
        <taxon>Agaricales</taxon>
        <taxon>Agaricineae</taxon>
        <taxon>Psathyrellaceae</taxon>
        <taxon>Ephemerocybe</taxon>
    </lineage>
</organism>
<evidence type="ECO:0000313" key="2">
    <source>
        <dbReference type="Proteomes" id="UP000541558"/>
    </source>
</evidence>
<dbReference type="SUPFAM" id="SSF51735">
    <property type="entry name" value="NAD(P)-binding Rossmann-fold domains"/>
    <property type="match status" value="1"/>
</dbReference>
<dbReference type="AlphaFoldDB" id="A0A8H5EX95"/>
<proteinExistence type="predicted"/>
<dbReference type="PANTHER" id="PTHR12126:SF16">
    <property type="entry name" value="MIOREX COMPLEX COMPONENT 2"/>
    <property type="match status" value="1"/>
</dbReference>
<protein>
    <recommendedName>
        <fullName evidence="3">NAD-dependent epimerase/dehydratase domain-containing protein</fullName>
    </recommendedName>
</protein>
<reference evidence="1 2" key="1">
    <citation type="journal article" date="2020" name="ISME J.">
        <title>Uncovering the hidden diversity of litter-decomposition mechanisms in mushroom-forming fungi.</title>
        <authorList>
            <person name="Floudas D."/>
            <person name="Bentzer J."/>
            <person name="Ahren D."/>
            <person name="Johansson T."/>
            <person name="Persson P."/>
            <person name="Tunlid A."/>
        </authorList>
    </citation>
    <scope>NUCLEOTIDE SEQUENCE [LARGE SCALE GENOMIC DNA]</scope>
    <source>
        <strain evidence="1 2">CBS 175.51</strain>
    </source>
</reference>
<comment type="caution">
    <text evidence="1">The sequence shown here is derived from an EMBL/GenBank/DDBJ whole genome shotgun (WGS) entry which is preliminary data.</text>
</comment>
<dbReference type="GO" id="GO:0044877">
    <property type="term" value="F:protein-containing complex binding"/>
    <property type="evidence" value="ECO:0007669"/>
    <property type="project" value="TreeGrafter"/>
</dbReference>
<dbReference type="InterPro" id="IPR036291">
    <property type="entry name" value="NAD(P)-bd_dom_sf"/>
</dbReference>
<dbReference type="Gene3D" id="3.40.50.720">
    <property type="entry name" value="NAD(P)-binding Rossmann-like Domain"/>
    <property type="match status" value="1"/>
</dbReference>
<dbReference type="InterPro" id="IPR051207">
    <property type="entry name" value="ComplexI_NDUFA9_subunit"/>
</dbReference>
<accession>A0A8H5EX95</accession>
<dbReference type="EMBL" id="JAACJK010000220">
    <property type="protein sequence ID" value="KAF5315716.1"/>
    <property type="molecule type" value="Genomic_DNA"/>
</dbReference>
<name>A0A8H5EX95_9AGAR</name>
<dbReference type="OrthoDB" id="276721at2759"/>
<gene>
    <name evidence="1" type="ORF">D9611_004743</name>
</gene>
<keyword evidence="2" id="KW-1185">Reference proteome</keyword>
<dbReference type="GO" id="GO:0005739">
    <property type="term" value="C:mitochondrion"/>
    <property type="evidence" value="ECO:0007669"/>
    <property type="project" value="TreeGrafter"/>
</dbReference>
<dbReference type="Proteomes" id="UP000541558">
    <property type="component" value="Unassembled WGS sequence"/>
</dbReference>